<evidence type="ECO:0000313" key="10">
    <source>
        <dbReference type="EMBL" id="OXY83132.1"/>
    </source>
</evidence>
<dbReference type="Proteomes" id="UP000242757">
    <property type="component" value="Unassembled WGS sequence"/>
</dbReference>
<dbReference type="Gene3D" id="3.10.20.30">
    <property type="match status" value="1"/>
</dbReference>
<dbReference type="PROSITE" id="PS51384">
    <property type="entry name" value="FAD_FR"/>
    <property type="match status" value="1"/>
</dbReference>
<dbReference type="SUPFAM" id="SSF54292">
    <property type="entry name" value="2Fe-2S ferredoxin-like"/>
    <property type="match status" value="1"/>
</dbReference>
<dbReference type="InterPro" id="IPR039261">
    <property type="entry name" value="FNR_nucleotide-bd"/>
</dbReference>
<evidence type="ECO:0000256" key="1">
    <source>
        <dbReference type="ARBA" id="ARBA00022630"/>
    </source>
</evidence>
<dbReference type="InterPro" id="IPR017938">
    <property type="entry name" value="Riboflavin_synthase-like_b-brl"/>
</dbReference>
<dbReference type="PROSITE" id="PS51085">
    <property type="entry name" value="2FE2S_FER_2"/>
    <property type="match status" value="1"/>
</dbReference>
<dbReference type="PROSITE" id="PS00197">
    <property type="entry name" value="2FE2S_FER_1"/>
    <property type="match status" value="1"/>
</dbReference>
<reference evidence="10 11" key="2">
    <citation type="submission" date="2017-08" db="EMBL/GenBank/DDBJ databases">
        <title>A Genome Sequence of Oceanimonas doudoroffii ATCC 27123T.</title>
        <authorList>
            <person name="Brennan M.A."/>
            <person name="Maclea K.S."/>
            <person name="Mcclelland W.D."/>
            <person name="Trachtenberg A.M."/>
        </authorList>
    </citation>
    <scope>NUCLEOTIDE SEQUENCE [LARGE SCALE GENOMIC DNA]</scope>
    <source>
        <strain evidence="10 11">ATCC 27123</strain>
    </source>
</reference>
<dbReference type="EMBL" id="NBIM01000001">
    <property type="protein sequence ID" value="OXY83132.1"/>
    <property type="molecule type" value="Genomic_DNA"/>
</dbReference>
<organism evidence="9">
    <name type="scientific">Oceanimonas doudoroffii</name>
    <dbReference type="NCBI Taxonomy" id="84158"/>
    <lineage>
        <taxon>Bacteria</taxon>
        <taxon>Pseudomonadati</taxon>
        <taxon>Pseudomonadota</taxon>
        <taxon>Gammaproteobacteria</taxon>
        <taxon>Aeromonadales</taxon>
        <taxon>Aeromonadaceae</taxon>
        <taxon>Oceanimonas</taxon>
    </lineage>
</organism>
<keyword evidence="6" id="KW-0411">Iron-sulfur</keyword>
<dbReference type="SUPFAM" id="SSF52343">
    <property type="entry name" value="Ferredoxin reductase-like, C-terminal NADP-linked domain"/>
    <property type="match status" value="1"/>
</dbReference>
<evidence type="ECO:0000256" key="2">
    <source>
        <dbReference type="ARBA" id="ARBA00022714"/>
    </source>
</evidence>
<evidence type="ECO:0000259" key="8">
    <source>
        <dbReference type="PROSITE" id="PS51384"/>
    </source>
</evidence>
<evidence type="ECO:0000256" key="6">
    <source>
        <dbReference type="ARBA" id="ARBA00023014"/>
    </source>
</evidence>
<protein>
    <submittedName>
        <fullName evidence="9">Ferredoxin/oxidoreductase FAD/NAD(P)-binding protein</fullName>
    </submittedName>
</protein>
<dbReference type="GO" id="GO:0016491">
    <property type="term" value="F:oxidoreductase activity"/>
    <property type="evidence" value="ECO:0007669"/>
    <property type="project" value="UniProtKB-KW"/>
</dbReference>
<dbReference type="PRINTS" id="PR00409">
    <property type="entry name" value="PHDIOXRDTASE"/>
</dbReference>
<evidence type="ECO:0000256" key="5">
    <source>
        <dbReference type="ARBA" id="ARBA00023004"/>
    </source>
</evidence>
<dbReference type="OrthoDB" id="9801223at2"/>
<dbReference type="SUPFAM" id="SSF63380">
    <property type="entry name" value="Riboflavin synthase domain-like"/>
    <property type="match status" value="1"/>
</dbReference>
<sequence>MADTIRARLAKKNYLSDEICNFTFEAIDGAFESFEAGCHVDVFLGPDLVRNYSVWEWQDDGTSFSVAVKREDNGRGGSLAMHQLELGVEIEIGGPRNNFALQSSDEPIVLIGGGIGVTPIYSMACELKKAGRDFSVYYLVRSHEHAAFDALFNQLELGDNYHLHCDEVDGFLDFDAFVLAQAEDCHYYICGPEPLLNRLQTVSAEHKRGTVYFERFAAPATEGDVENTPFTVVINSSGENIEIPSDQTILAVLKDKGFDIHYGCSSGLCGSCITDVLDGEIDHRDNVLDDEEKAEGDCMCICVSRAKSDVLVLDI</sequence>
<proteinExistence type="predicted"/>
<dbReference type="InterPro" id="IPR012675">
    <property type="entry name" value="Beta-grasp_dom_sf"/>
</dbReference>
<name>G5CZI8_9GAMM</name>
<dbReference type="InterPro" id="IPR017927">
    <property type="entry name" value="FAD-bd_FR_type"/>
</dbReference>
<evidence type="ECO:0000313" key="9">
    <source>
        <dbReference type="EMBL" id="AEQ39144.1"/>
    </source>
</evidence>
<keyword evidence="4" id="KW-0560">Oxidoreductase</keyword>
<accession>G5CZI8</accession>
<gene>
    <name evidence="10" type="ORF">B6S08_06440</name>
</gene>
<dbReference type="Gene3D" id="2.40.30.10">
    <property type="entry name" value="Translation factors"/>
    <property type="match status" value="1"/>
</dbReference>
<keyword evidence="5" id="KW-0408">Iron</keyword>
<dbReference type="CDD" id="cd06185">
    <property type="entry name" value="PDR_like"/>
    <property type="match status" value="1"/>
</dbReference>
<dbReference type="PANTHER" id="PTHR47354:SF1">
    <property type="entry name" value="CARNITINE MONOOXYGENASE REDUCTASE SUBUNIT"/>
    <property type="match status" value="1"/>
</dbReference>
<dbReference type="GO" id="GO:0046872">
    <property type="term" value="F:metal ion binding"/>
    <property type="evidence" value="ECO:0007669"/>
    <property type="project" value="UniProtKB-KW"/>
</dbReference>
<dbReference type="InterPro" id="IPR001041">
    <property type="entry name" value="2Fe-2S_ferredoxin-type"/>
</dbReference>
<dbReference type="InterPro" id="IPR050415">
    <property type="entry name" value="MRET"/>
</dbReference>
<evidence type="ECO:0000313" key="11">
    <source>
        <dbReference type="Proteomes" id="UP000242757"/>
    </source>
</evidence>
<evidence type="ECO:0000256" key="3">
    <source>
        <dbReference type="ARBA" id="ARBA00022723"/>
    </source>
</evidence>
<evidence type="ECO:0000256" key="4">
    <source>
        <dbReference type="ARBA" id="ARBA00023002"/>
    </source>
</evidence>
<keyword evidence="1" id="KW-0285">Flavoprotein</keyword>
<feature type="domain" description="FAD-binding FR-type" evidence="8">
    <location>
        <begin position="2"/>
        <end position="102"/>
    </location>
</feature>
<dbReference type="InterPro" id="IPR036010">
    <property type="entry name" value="2Fe-2S_ferredoxin-like_sf"/>
</dbReference>
<dbReference type="InterPro" id="IPR006058">
    <property type="entry name" value="2Fe2S_fd_BS"/>
</dbReference>
<keyword evidence="11" id="KW-1185">Reference proteome</keyword>
<dbReference type="Gene3D" id="3.40.50.80">
    <property type="entry name" value="Nucleotide-binding domain of ferredoxin-NADP reductase (FNR) module"/>
    <property type="match status" value="1"/>
</dbReference>
<keyword evidence="3" id="KW-0479">Metal-binding</keyword>
<dbReference type="EMBL" id="JN541240">
    <property type="protein sequence ID" value="AEQ39144.1"/>
    <property type="molecule type" value="Genomic_DNA"/>
</dbReference>
<dbReference type="AlphaFoldDB" id="G5CZI8"/>
<dbReference type="CDD" id="cd00207">
    <property type="entry name" value="fer2"/>
    <property type="match status" value="1"/>
</dbReference>
<dbReference type="RefSeq" id="WP_094199907.1">
    <property type="nucleotide sequence ID" value="NZ_NBIM01000001.1"/>
</dbReference>
<evidence type="ECO:0000259" key="7">
    <source>
        <dbReference type="PROSITE" id="PS51085"/>
    </source>
</evidence>
<reference evidence="9" key="1">
    <citation type="submission" date="2011-08" db="EMBL/GenBank/DDBJ databases">
        <title>Multiple DMSP Lyases in the gamma-Proteobacterium Oceanimonas doudoroffii.</title>
        <authorList>
            <person name="Curson A.R.J."/>
            <person name="Fowler E.K."/>
            <person name="Dickens S."/>
            <person name="Johnston A.W.B."/>
            <person name="Todd J.D."/>
        </authorList>
    </citation>
    <scope>NUCLEOTIDE SEQUENCE</scope>
    <source>
        <strain evidence="9">DSM 7028</strain>
    </source>
</reference>
<feature type="domain" description="2Fe-2S ferredoxin-type" evidence="7">
    <location>
        <begin position="228"/>
        <end position="315"/>
    </location>
</feature>
<dbReference type="GO" id="GO:0051537">
    <property type="term" value="F:2 iron, 2 sulfur cluster binding"/>
    <property type="evidence" value="ECO:0007669"/>
    <property type="project" value="UniProtKB-KW"/>
</dbReference>
<dbReference type="Pfam" id="PF00111">
    <property type="entry name" value="Fer2"/>
    <property type="match status" value="1"/>
</dbReference>
<keyword evidence="2" id="KW-0001">2Fe-2S</keyword>
<dbReference type="PANTHER" id="PTHR47354">
    <property type="entry name" value="NADH OXIDOREDUCTASE HCR"/>
    <property type="match status" value="1"/>
</dbReference>